<dbReference type="GO" id="GO:0003677">
    <property type="term" value="F:DNA binding"/>
    <property type="evidence" value="ECO:0007669"/>
    <property type="project" value="UniProtKB-KW"/>
</dbReference>
<dbReference type="STRING" id="1524460.IX84_18970"/>
<gene>
    <name evidence="6" type="ORF">IX84_18970</name>
</gene>
<proteinExistence type="predicted"/>
<dbReference type="SMART" id="SM00421">
    <property type="entry name" value="HTH_LUXR"/>
    <property type="match status" value="1"/>
</dbReference>
<dbReference type="SUPFAM" id="SSF52172">
    <property type="entry name" value="CheY-like"/>
    <property type="match status" value="1"/>
</dbReference>
<dbReference type="GO" id="GO:0000160">
    <property type="term" value="P:phosphorelay signal transduction system"/>
    <property type="evidence" value="ECO:0007669"/>
    <property type="project" value="InterPro"/>
</dbReference>
<dbReference type="AlphaFoldDB" id="A0A098S5J5"/>
<dbReference type="InterPro" id="IPR039420">
    <property type="entry name" value="WalR-like"/>
</dbReference>
<evidence type="ECO:0000256" key="1">
    <source>
        <dbReference type="ARBA" id="ARBA00022553"/>
    </source>
</evidence>
<dbReference type="Pfam" id="PF00072">
    <property type="entry name" value="Response_reg"/>
    <property type="match status" value="1"/>
</dbReference>
<dbReference type="InterPro" id="IPR001789">
    <property type="entry name" value="Sig_transdc_resp-reg_receiver"/>
</dbReference>
<dbReference type="CDD" id="cd06170">
    <property type="entry name" value="LuxR_C_like"/>
    <property type="match status" value="1"/>
</dbReference>
<feature type="domain" description="HTH luxR-type" evidence="4">
    <location>
        <begin position="145"/>
        <end position="210"/>
    </location>
</feature>
<dbReference type="PROSITE" id="PS50043">
    <property type="entry name" value="HTH_LUXR_2"/>
    <property type="match status" value="1"/>
</dbReference>
<evidence type="ECO:0000313" key="6">
    <source>
        <dbReference type="EMBL" id="KGE87088.1"/>
    </source>
</evidence>
<dbReference type="InterPro" id="IPR016032">
    <property type="entry name" value="Sig_transdc_resp-reg_C-effctor"/>
</dbReference>
<dbReference type="InterPro" id="IPR011006">
    <property type="entry name" value="CheY-like_superfamily"/>
</dbReference>
<dbReference type="PRINTS" id="PR00038">
    <property type="entry name" value="HTHLUXR"/>
</dbReference>
<dbReference type="Proteomes" id="UP000029736">
    <property type="component" value="Unassembled WGS sequence"/>
</dbReference>
<dbReference type="PROSITE" id="PS50110">
    <property type="entry name" value="RESPONSE_REGULATORY"/>
    <property type="match status" value="1"/>
</dbReference>
<dbReference type="SUPFAM" id="SSF46894">
    <property type="entry name" value="C-terminal effector domain of the bipartite response regulators"/>
    <property type="match status" value="1"/>
</dbReference>
<evidence type="ECO:0000313" key="7">
    <source>
        <dbReference type="Proteomes" id="UP000029736"/>
    </source>
</evidence>
<dbReference type="GO" id="GO:0006355">
    <property type="term" value="P:regulation of DNA-templated transcription"/>
    <property type="evidence" value="ECO:0007669"/>
    <property type="project" value="InterPro"/>
</dbReference>
<dbReference type="Pfam" id="PF00196">
    <property type="entry name" value="GerE"/>
    <property type="match status" value="1"/>
</dbReference>
<evidence type="ECO:0000259" key="4">
    <source>
        <dbReference type="PROSITE" id="PS50043"/>
    </source>
</evidence>
<keyword evidence="2" id="KW-0238">DNA-binding</keyword>
<name>A0A098S5J5_9BACT</name>
<organism evidence="6 7">
    <name type="scientific">Phaeodactylibacter xiamenensis</name>
    <dbReference type="NCBI Taxonomy" id="1524460"/>
    <lineage>
        <taxon>Bacteria</taxon>
        <taxon>Pseudomonadati</taxon>
        <taxon>Bacteroidota</taxon>
        <taxon>Saprospiria</taxon>
        <taxon>Saprospirales</taxon>
        <taxon>Haliscomenobacteraceae</taxon>
        <taxon>Phaeodactylibacter</taxon>
    </lineage>
</organism>
<evidence type="ECO:0008006" key="8">
    <source>
        <dbReference type="Google" id="ProtNLM"/>
    </source>
</evidence>
<comment type="caution">
    <text evidence="6">The sequence shown here is derived from an EMBL/GenBank/DDBJ whole genome shotgun (WGS) entry which is preliminary data.</text>
</comment>
<keyword evidence="1 3" id="KW-0597">Phosphoprotein</keyword>
<protein>
    <recommendedName>
        <fullName evidence="8">LuxR family transcriptional regulator</fullName>
    </recommendedName>
</protein>
<dbReference type="CDD" id="cd17535">
    <property type="entry name" value="REC_NarL-like"/>
    <property type="match status" value="1"/>
</dbReference>
<dbReference type="InterPro" id="IPR058245">
    <property type="entry name" value="NreC/VraR/RcsB-like_REC"/>
</dbReference>
<dbReference type="Gene3D" id="3.40.50.2300">
    <property type="match status" value="1"/>
</dbReference>
<reference evidence="6 7" key="1">
    <citation type="journal article" date="2014" name="Int. J. Syst. Evol. Microbiol.">
        <title>Phaeodactylibacter xiamenensis gen. nov., sp. nov., a member of the family Saprospiraceae isolated from the marine alga Phaeodactylum tricornutum.</title>
        <authorList>
            <person name="Chen Z.Jr."/>
            <person name="Lei X."/>
            <person name="Lai Q."/>
            <person name="Li Y."/>
            <person name="Zhang B."/>
            <person name="Zhang J."/>
            <person name="Zhang H."/>
            <person name="Yang L."/>
            <person name="Zheng W."/>
            <person name="Tian Y."/>
            <person name="Yu Z."/>
            <person name="Xu H.Jr."/>
            <person name="Zheng T."/>
        </authorList>
    </citation>
    <scope>NUCLEOTIDE SEQUENCE [LARGE SCALE GENOMIC DNA]</scope>
    <source>
        <strain evidence="6 7">KD52</strain>
    </source>
</reference>
<dbReference type="SMART" id="SM00448">
    <property type="entry name" value="REC"/>
    <property type="match status" value="1"/>
</dbReference>
<evidence type="ECO:0000259" key="5">
    <source>
        <dbReference type="PROSITE" id="PS50110"/>
    </source>
</evidence>
<feature type="modified residue" description="4-aspartylphosphate" evidence="3">
    <location>
        <position position="57"/>
    </location>
</feature>
<accession>A0A098S5J5</accession>
<keyword evidence="7" id="KW-1185">Reference proteome</keyword>
<feature type="domain" description="Response regulatory" evidence="5">
    <location>
        <begin position="6"/>
        <end position="122"/>
    </location>
</feature>
<dbReference type="PANTHER" id="PTHR43214">
    <property type="entry name" value="TWO-COMPONENT RESPONSE REGULATOR"/>
    <property type="match status" value="1"/>
</dbReference>
<dbReference type="InterPro" id="IPR000792">
    <property type="entry name" value="Tscrpt_reg_LuxR_C"/>
</dbReference>
<evidence type="ECO:0000256" key="2">
    <source>
        <dbReference type="ARBA" id="ARBA00023125"/>
    </source>
</evidence>
<sequence>MVPPINILIADDHHLLVKGLKDILQQQEGWIVTGTANNSRQALSLMRKKVPDLLITDLNMPGQDGFELILKVKKQFPKVKILVLTIYRSPGILRKVNKAGVHGIVLKEQKSEAVIEAVSTVLNGKTYSPPETAENEQPGTFYQDAFTKKATLTRRELEVLVLIVKALNNKQIGEQLFISEYTVQTHRRNLKRKLEVDNTAELVRFAIENKIV</sequence>
<dbReference type="PANTHER" id="PTHR43214:SF43">
    <property type="entry name" value="TWO-COMPONENT RESPONSE REGULATOR"/>
    <property type="match status" value="1"/>
</dbReference>
<dbReference type="EMBL" id="JPOS01000039">
    <property type="protein sequence ID" value="KGE87088.1"/>
    <property type="molecule type" value="Genomic_DNA"/>
</dbReference>
<evidence type="ECO:0000256" key="3">
    <source>
        <dbReference type="PROSITE-ProRule" id="PRU00169"/>
    </source>
</evidence>